<dbReference type="Pfam" id="PF04389">
    <property type="entry name" value="Peptidase_M28"/>
    <property type="match status" value="1"/>
</dbReference>
<feature type="transmembrane region" description="Helical" evidence="20">
    <location>
        <begin position="504"/>
        <end position="529"/>
    </location>
</feature>
<keyword evidence="13" id="KW-0862">Zinc</keyword>
<dbReference type="InterPro" id="IPR007484">
    <property type="entry name" value="Peptidase_M28"/>
</dbReference>
<keyword evidence="12" id="KW-0256">Endoplasmic reticulum</keyword>
<evidence type="ECO:0000256" key="17">
    <source>
        <dbReference type="ARBA" id="ARBA00023180"/>
    </source>
</evidence>
<dbReference type="InterPro" id="IPR048024">
    <property type="entry name" value="Fxna-like_M28_dom"/>
</dbReference>
<dbReference type="CDD" id="cd03875">
    <property type="entry name" value="M28_Fxna_like"/>
    <property type="match status" value="1"/>
</dbReference>
<evidence type="ECO:0000313" key="22">
    <source>
        <dbReference type="EMBL" id="THU65433.1"/>
    </source>
</evidence>
<evidence type="ECO:0000256" key="11">
    <source>
        <dbReference type="ARBA" id="ARBA00022801"/>
    </source>
</evidence>
<evidence type="ECO:0000259" key="21">
    <source>
        <dbReference type="Pfam" id="PF04389"/>
    </source>
</evidence>
<keyword evidence="15" id="KW-0482">Metalloprotease</keyword>
<evidence type="ECO:0000256" key="12">
    <source>
        <dbReference type="ARBA" id="ARBA00022824"/>
    </source>
</evidence>
<evidence type="ECO:0000256" key="7">
    <source>
        <dbReference type="ARBA" id="ARBA00022554"/>
    </source>
</evidence>
<proteinExistence type="inferred from homology"/>
<keyword evidence="17" id="KW-0325">Glycoprotein</keyword>
<dbReference type="Proteomes" id="UP000317650">
    <property type="component" value="Chromosome 5"/>
</dbReference>
<keyword evidence="8" id="KW-0645">Protease</keyword>
<keyword evidence="11" id="KW-0378">Hydrolase</keyword>
<evidence type="ECO:0000256" key="1">
    <source>
        <dbReference type="ARBA" id="ARBA00001947"/>
    </source>
</evidence>
<dbReference type="Gene3D" id="3.40.630.10">
    <property type="entry name" value="Zn peptidases"/>
    <property type="match status" value="1"/>
</dbReference>
<dbReference type="SUPFAM" id="SSF53187">
    <property type="entry name" value="Zn-dependent exopeptidases"/>
    <property type="match status" value="1"/>
</dbReference>
<keyword evidence="14 20" id="KW-1133">Transmembrane helix</keyword>
<comment type="subcellular location">
    <subcellularLocation>
        <location evidence="4">Endoplasmic reticulum membrane</location>
        <topology evidence="4">Multi-pass membrane protein</topology>
    </subcellularLocation>
    <subcellularLocation>
        <location evidence="3">Vacuole membrane</location>
        <topology evidence="3">Multi-pass membrane protein</topology>
    </subcellularLocation>
</comment>
<evidence type="ECO:0000256" key="9">
    <source>
        <dbReference type="ARBA" id="ARBA00022692"/>
    </source>
</evidence>
<evidence type="ECO:0000256" key="10">
    <source>
        <dbReference type="ARBA" id="ARBA00022723"/>
    </source>
</evidence>
<evidence type="ECO:0000256" key="18">
    <source>
        <dbReference type="ARBA" id="ARBA00031512"/>
    </source>
</evidence>
<dbReference type="InterPro" id="IPR045175">
    <property type="entry name" value="M28_fam"/>
</dbReference>
<feature type="transmembrane region" description="Helical" evidence="20">
    <location>
        <begin position="658"/>
        <end position="680"/>
    </location>
</feature>
<feature type="transmembrane region" description="Helical" evidence="20">
    <location>
        <begin position="441"/>
        <end position="460"/>
    </location>
</feature>
<evidence type="ECO:0000256" key="6">
    <source>
        <dbReference type="ARBA" id="ARBA00017435"/>
    </source>
</evidence>
<evidence type="ECO:0000313" key="23">
    <source>
        <dbReference type="Proteomes" id="UP000317650"/>
    </source>
</evidence>
<accession>A0A4S8JTI4</accession>
<dbReference type="STRING" id="52838.A0A4S8JTI4"/>
<dbReference type="GO" id="GO:0006508">
    <property type="term" value="P:proteolysis"/>
    <property type="evidence" value="ECO:0007669"/>
    <property type="project" value="UniProtKB-KW"/>
</dbReference>
<evidence type="ECO:0000256" key="15">
    <source>
        <dbReference type="ARBA" id="ARBA00023049"/>
    </source>
</evidence>
<evidence type="ECO:0000256" key="5">
    <source>
        <dbReference type="ARBA" id="ARBA00010918"/>
    </source>
</evidence>
<feature type="domain" description="Peptidase M28" evidence="21">
    <location>
        <begin position="203"/>
        <end position="390"/>
    </location>
</feature>
<dbReference type="EMBL" id="PYDT01000003">
    <property type="protein sequence ID" value="THU65433.1"/>
    <property type="molecule type" value="Genomic_DNA"/>
</dbReference>
<organism evidence="22 23">
    <name type="scientific">Musa balbisiana</name>
    <name type="common">Banana</name>
    <dbReference type="NCBI Taxonomy" id="52838"/>
    <lineage>
        <taxon>Eukaryota</taxon>
        <taxon>Viridiplantae</taxon>
        <taxon>Streptophyta</taxon>
        <taxon>Embryophyta</taxon>
        <taxon>Tracheophyta</taxon>
        <taxon>Spermatophyta</taxon>
        <taxon>Magnoliopsida</taxon>
        <taxon>Liliopsida</taxon>
        <taxon>Zingiberales</taxon>
        <taxon>Musaceae</taxon>
        <taxon>Musa</taxon>
    </lineage>
</organism>
<keyword evidence="23" id="KW-1185">Reference proteome</keyword>
<evidence type="ECO:0000256" key="13">
    <source>
        <dbReference type="ARBA" id="ARBA00022833"/>
    </source>
</evidence>
<comment type="caution">
    <text evidence="22">The sequence shown here is derived from an EMBL/GenBank/DDBJ whole genome shotgun (WGS) entry which is preliminary data.</text>
</comment>
<evidence type="ECO:0000256" key="20">
    <source>
        <dbReference type="SAM" id="Phobius"/>
    </source>
</evidence>
<keyword evidence="9 20" id="KW-0812">Transmembrane</keyword>
<dbReference type="AlphaFoldDB" id="A0A4S8JTI4"/>
<keyword evidence="7" id="KW-0926">Vacuole</keyword>
<evidence type="ECO:0000256" key="8">
    <source>
        <dbReference type="ARBA" id="ARBA00022670"/>
    </source>
</evidence>
<dbReference type="FunFam" id="3.40.630.10:FF:000008">
    <property type="entry name" value="Endoplasmic reticulum metallopeptidase 1"/>
    <property type="match status" value="1"/>
</dbReference>
<evidence type="ECO:0000256" key="19">
    <source>
        <dbReference type="SAM" id="MobiDB-lite"/>
    </source>
</evidence>
<comment type="similarity">
    <text evidence="5">Belongs to the peptidase M28 family.</text>
</comment>
<protein>
    <recommendedName>
        <fullName evidence="6">Vacuolar membrane protease</fullName>
    </recommendedName>
    <alternativeName>
        <fullName evidence="18">FXNA-related family protease 1</fullName>
    </alternativeName>
</protein>
<evidence type="ECO:0000256" key="2">
    <source>
        <dbReference type="ARBA" id="ARBA00003273"/>
    </source>
</evidence>
<feature type="region of interest" description="Disordered" evidence="19">
    <location>
        <begin position="46"/>
        <end position="69"/>
    </location>
</feature>
<sequence length="950" mass="104859">MHPMEEEGFPVTYTCHQLRIVYVASGELSNVRDLGELFPMQLGNSRMPRITEASDPPASDETLRPTEQGGKPARSAFLWVALFVLFLNSSWAVYHFQFESLPLPLDAEQAGKRGFSEVSALEHVKYLTKLGPHPVGSDALELAVQYVFAAAEKIQKTAHWEVDVHVDLFRAETAANNLSKGLFKGKTLVYSDLKHVVLRILPKYLPEAEDNVILVSSHIDTVFSSQGAGDCSSCVGVMLELARGIAQWAHGFKNGVIFLFNTGEEEGLNGAHSFITQHPWRSTIRFVVDLEAMGIGGKSIVFQGGSVPWAIETYAKVSKYPSGLVIAQDLFHSGAIQSATDFQVYEEVGGLSGLDFAYTDATAIYHTKNDKLKLLKPGSLQHLGENMLAFLIQSAMSTNLQNKMEVKKDGIVQSQSIFFDILGTYMVVYSQRLATMLHNSVILQSLLIWTTSLIMGGYHGAITFGLSCFSILLMWICSLSLSIMVSFLIPLISTSPVPYIANPWLVIGLFGAPAVLGALIGQHLGFLCISRYLRSTFSKRVPTVASNTLENLIKLETERWLFKAGFIQWLMLLIIGNFYKVGSSFVALVWLVSPAFAYGLMEATLSPLRSPKQLKIVTLILGLAMPILFSSGMMIRLVGILVGTIVRSERNPGSRPEWLGNVIVAVFVSAIVCLMLVYLLSYIHLSGAKGPMIFSMLMLLALALAAVSTGILPTFTEDISRAVNVVHVVKTKGNSENQDASSFISLSSLTPGKLTEEVKNLKDEEFTCGWNKTIDFVSFTVKYGCWSSKDSRSGWSKSDIPIVHVEHDSIASGARKTRIFIDTKFSKRWSLAINREEIRDFTFEADSEELVPLGDKSEVDGWHFIQFSGGKNSPTKFHLNVFWLSNTTHQSQKSYESGASPLLLKLRTDVSKITPEVESVLEKLPPWCSLFGKSTSPYPLAFLTTLPVQF</sequence>
<keyword evidence="10" id="KW-0479">Metal-binding</keyword>
<comment type="function">
    <text evidence="2">May be involved in vacuolar sorting and osmoregulation.</text>
</comment>
<dbReference type="GO" id="GO:0005789">
    <property type="term" value="C:endoplasmic reticulum membrane"/>
    <property type="evidence" value="ECO:0007669"/>
    <property type="project" value="UniProtKB-SubCell"/>
</dbReference>
<evidence type="ECO:0000256" key="16">
    <source>
        <dbReference type="ARBA" id="ARBA00023136"/>
    </source>
</evidence>
<evidence type="ECO:0000256" key="4">
    <source>
        <dbReference type="ARBA" id="ARBA00004477"/>
    </source>
</evidence>
<feature type="transmembrane region" description="Helical" evidence="20">
    <location>
        <begin position="472"/>
        <end position="492"/>
    </location>
</feature>
<feature type="transmembrane region" description="Helical" evidence="20">
    <location>
        <begin position="692"/>
        <end position="712"/>
    </location>
</feature>
<keyword evidence="16 20" id="KW-0472">Membrane</keyword>
<name>A0A4S8JTI4_MUSBA</name>
<comment type="cofactor">
    <cofactor evidence="1">
        <name>Zn(2+)</name>
        <dbReference type="ChEBI" id="CHEBI:29105"/>
    </cofactor>
</comment>
<dbReference type="GO" id="GO:0046872">
    <property type="term" value="F:metal ion binding"/>
    <property type="evidence" value="ECO:0007669"/>
    <property type="project" value="UniProtKB-KW"/>
</dbReference>
<dbReference type="PANTHER" id="PTHR12147">
    <property type="entry name" value="METALLOPEPTIDASE M28 FAMILY MEMBER"/>
    <property type="match status" value="1"/>
</dbReference>
<dbReference type="GO" id="GO:0008235">
    <property type="term" value="F:metalloexopeptidase activity"/>
    <property type="evidence" value="ECO:0007669"/>
    <property type="project" value="InterPro"/>
</dbReference>
<evidence type="ECO:0000256" key="3">
    <source>
        <dbReference type="ARBA" id="ARBA00004128"/>
    </source>
</evidence>
<dbReference type="GO" id="GO:0005774">
    <property type="term" value="C:vacuolar membrane"/>
    <property type="evidence" value="ECO:0007669"/>
    <property type="project" value="UniProtKB-SubCell"/>
</dbReference>
<gene>
    <name evidence="22" type="ORF">C4D60_Mb05t03560</name>
</gene>
<reference evidence="22 23" key="1">
    <citation type="journal article" date="2019" name="Nat. Plants">
        <title>Genome sequencing of Musa balbisiana reveals subgenome evolution and function divergence in polyploid bananas.</title>
        <authorList>
            <person name="Yao X."/>
        </authorList>
    </citation>
    <scope>NUCLEOTIDE SEQUENCE [LARGE SCALE GENOMIC DNA]</scope>
    <source>
        <strain evidence="23">cv. DH-PKW</strain>
        <tissue evidence="22">Leaves</tissue>
    </source>
</reference>
<evidence type="ECO:0000256" key="14">
    <source>
        <dbReference type="ARBA" id="ARBA00022989"/>
    </source>
</evidence>
<dbReference type="PANTHER" id="PTHR12147:SF58">
    <property type="entry name" value="VACUOLAR MEMBRANE PROTEASE"/>
    <property type="match status" value="1"/>
</dbReference>
<feature type="transmembrane region" description="Helical" evidence="20">
    <location>
        <begin position="617"/>
        <end position="646"/>
    </location>
</feature>